<evidence type="ECO:0000313" key="2">
    <source>
        <dbReference type="Proteomes" id="UP000197619"/>
    </source>
</evidence>
<comment type="caution">
    <text evidence="1">The sequence shown here is derived from an EMBL/GenBank/DDBJ whole genome shotgun (WGS) entry which is preliminary data.</text>
</comment>
<dbReference type="Proteomes" id="UP000197619">
    <property type="component" value="Unassembled WGS sequence"/>
</dbReference>
<dbReference type="EMBL" id="MUZQ01000064">
    <property type="protein sequence ID" value="OWK60163.1"/>
    <property type="molecule type" value="Genomic_DNA"/>
</dbReference>
<sequence length="42" mass="4509">MELTDADLGSASRGNIAAEKRVIETHKLNIMNKNQMAGHSGV</sequence>
<accession>A0A218V2G1</accession>
<evidence type="ECO:0000313" key="1">
    <source>
        <dbReference type="EMBL" id="OWK60163.1"/>
    </source>
</evidence>
<protein>
    <submittedName>
        <fullName evidence="1">Uncharacterized protein</fullName>
    </submittedName>
</protein>
<proteinExistence type="predicted"/>
<gene>
    <name evidence="1" type="ORF">RLOC_00008871</name>
</gene>
<dbReference type="AlphaFoldDB" id="A0A218V2G1"/>
<keyword evidence="2" id="KW-1185">Reference proteome</keyword>
<name>A0A218V2G1_9PASE</name>
<organism evidence="1 2">
    <name type="scientific">Lonchura striata</name>
    <name type="common">white-rumped munia</name>
    <dbReference type="NCBI Taxonomy" id="40157"/>
    <lineage>
        <taxon>Eukaryota</taxon>
        <taxon>Metazoa</taxon>
        <taxon>Chordata</taxon>
        <taxon>Craniata</taxon>
        <taxon>Vertebrata</taxon>
        <taxon>Euteleostomi</taxon>
        <taxon>Archelosauria</taxon>
        <taxon>Archosauria</taxon>
        <taxon>Dinosauria</taxon>
        <taxon>Saurischia</taxon>
        <taxon>Theropoda</taxon>
        <taxon>Coelurosauria</taxon>
        <taxon>Aves</taxon>
        <taxon>Neognathae</taxon>
        <taxon>Neoaves</taxon>
        <taxon>Telluraves</taxon>
        <taxon>Australaves</taxon>
        <taxon>Passeriformes</taxon>
        <taxon>Passeroidea</taxon>
        <taxon>Estrildidae</taxon>
        <taxon>Estrildinae</taxon>
        <taxon>Lonchura</taxon>
    </lineage>
</organism>
<reference evidence="1 2" key="1">
    <citation type="submission" date="2017-05" db="EMBL/GenBank/DDBJ databases">
        <title>Genome of assembly of the Bengalese finch, Lonchura striata domestica.</title>
        <authorList>
            <person name="Colquitt B.M."/>
            <person name="Brainard M.S."/>
        </authorList>
    </citation>
    <scope>NUCLEOTIDE SEQUENCE [LARGE SCALE GENOMIC DNA]</scope>
    <source>
        <strain evidence="1">White83orange57</strain>
    </source>
</reference>